<proteinExistence type="predicted"/>
<feature type="region of interest" description="Disordered" evidence="2">
    <location>
        <begin position="169"/>
        <end position="191"/>
    </location>
</feature>
<feature type="compositionally biased region" description="Low complexity" evidence="2">
    <location>
        <begin position="583"/>
        <end position="594"/>
    </location>
</feature>
<protein>
    <recommendedName>
        <fullName evidence="5">Lebercilin domain-containing protein</fullName>
    </recommendedName>
</protein>
<feature type="compositionally biased region" description="Polar residues" evidence="2">
    <location>
        <begin position="599"/>
        <end position="608"/>
    </location>
</feature>
<feature type="compositionally biased region" description="Basic and acidic residues" evidence="2">
    <location>
        <begin position="567"/>
        <end position="582"/>
    </location>
</feature>
<keyword evidence="1" id="KW-0175">Coiled coil</keyword>
<dbReference type="EMBL" id="WIXP02000009">
    <property type="protein sequence ID" value="KAF6205099.1"/>
    <property type="molecule type" value="Genomic_DNA"/>
</dbReference>
<feature type="coiled-coil region" evidence="1">
    <location>
        <begin position="81"/>
        <end position="126"/>
    </location>
</feature>
<accession>A0A6A4JEK1</accession>
<dbReference type="Proteomes" id="UP000466442">
    <property type="component" value="Linkage Group LG9"/>
</dbReference>
<sequence>MKTSNSQLPPIHQVDNHKKMEGELKLTRKELETTKQALKVQAARCRHLVTAFTRKLAERDAELKACRQQREKQLSGLLRALLVLEARLRREQKSIKEMLIEKDNLINNQKLEIERLKSEVKQSKIVAELPTVMNATVESMVVEVHPEQAKEPGRVEVYAKPDLISSLGIPDGGKDCGPDSLSSDSTRSCLGDESDYTVTAAPQVKGVLNVHDRSAFSPISKIKERRLSFSPFSQSAPDISKGVPPDENMKPSTLLQEISIGDGHDKYLDNPVLQCVNQILLKDQEDFLEEQRMQRAESGAEVMRARDWLDEEESPIDGDVPDDFGLQPTPISEVALQLPKKSMSLTDLNADKVNGRLNPPLPPKPKVSGSKKVEFAPQVDFHNPSLHVVTPSQSMDHQQFDLSLSMLEPLDQGQDKDLYVISNSALDDDIVKQLRGRTLNVSGLHIKPQRMNNDRNQHSNVPTGLLHPNHNTRPKSPIASPNFEGNNVLFTPPRTPPSSKVLKVNIQESPKRAGFGFMSPPKVGMPNMIKVASPVATLLTSGSAEEAAAKDDLSPSVSQMVRKFEDLGTPKKELDDSNDDSKASVSSADSSPARMSKEGSPNSTSSGGVSYDNFLEATGLSQKSIITPSRMMTNHRNVTRPKDIKLRSKVKTAGVIERCIPPQVVGPTVKYWTEPYL</sequence>
<name>A0A6A4JEK1_APOLU</name>
<evidence type="ECO:0000256" key="1">
    <source>
        <dbReference type="SAM" id="Coils"/>
    </source>
</evidence>
<gene>
    <name evidence="3" type="ORF">GE061_019266</name>
</gene>
<feature type="region of interest" description="Disordered" evidence="2">
    <location>
        <begin position="567"/>
        <end position="609"/>
    </location>
</feature>
<evidence type="ECO:0000256" key="2">
    <source>
        <dbReference type="SAM" id="MobiDB-lite"/>
    </source>
</evidence>
<evidence type="ECO:0000313" key="3">
    <source>
        <dbReference type="EMBL" id="KAF6205099.1"/>
    </source>
</evidence>
<evidence type="ECO:0000313" key="4">
    <source>
        <dbReference type="Proteomes" id="UP000466442"/>
    </source>
</evidence>
<comment type="caution">
    <text evidence="3">The sequence shown here is derived from an EMBL/GenBank/DDBJ whole genome shotgun (WGS) entry which is preliminary data.</text>
</comment>
<keyword evidence="4" id="KW-1185">Reference proteome</keyword>
<dbReference type="AlphaFoldDB" id="A0A6A4JEK1"/>
<dbReference type="OrthoDB" id="6158299at2759"/>
<organism evidence="3 4">
    <name type="scientific">Apolygus lucorum</name>
    <name type="common">Small green plant bug</name>
    <name type="synonym">Lygocoris lucorum</name>
    <dbReference type="NCBI Taxonomy" id="248454"/>
    <lineage>
        <taxon>Eukaryota</taxon>
        <taxon>Metazoa</taxon>
        <taxon>Ecdysozoa</taxon>
        <taxon>Arthropoda</taxon>
        <taxon>Hexapoda</taxon>
        <taxon>Insecta</taxon>
        <taxon>Pterygota</taxon>
        <taxon>Neoptera</taxon>
        <taxon>Paraneoptera</taxon>
        <taxon>Hemiptera</taxon>
        <taxon>Heteroptera</taxon>
        <taxon>Panheteroptera</taxon>
        <taxon>Cimicomorpha</taxon>
        <taxon>Miridae</taxon>
        <taxon>Mirini</taxon>
        <taxon>Apolygus</taxon>
    </lineage>
</organism>
<reference evidence="3" key="1">
    <citation type="journal article" date="2021" name="Mol. Ecol. Resour.">
        <title>Apolygus lucorum genome provides insights into omnivorousness and mesophyll feeding.</title>
        <authorList>
            <person name="Liu Y."/>
            <person name="Liu H."/>
            <person name="Wang H."/>
            <person name="Huang T."/>
            <person name="Liu B."/>
            <person name="Yang B."/>
            <person name="Yin L."/>
            <person name="Li B."/>
            <person name="Zhang Y."/>
            <person name="Zhang S."/>
            <person name="Jiang F."/>
            <person name="Zhang X."/>
            <person name="Ren Y."/>
            <person name="Wang B."/>
            <person name="Wang S."/>
            <person name="Lu Y."/>
            <person name="Wu K."/>
            <person name="Fan W."/>
            <person name="Wang G."/>
        </authorList>
    </citation>
    <scope>NUCLEOTIDE SEQUENCE</scope>
    <source>
        <strain evidence="3">12Hb</strain>
    </source>
</reference>
<feature type="region of interest" description="Disordered" evidence="2">
    <location>
        <begin position="351"/>
        <end position="370"/>
    </location>
</feature>
<evidence type="ECO:0008006" key="5">
    <source>
        <dbReference type="Google" id="ProtNLM"/>
    </source>
</evidence>